<gene>
    <name evidence="1" type="ORF">GA0061074_10439</name>
</gene>
<organism evidence="1 2">
    <name type="scientific">Weissella bombi</name>
    <dbReference type="NCBI Taxonomy" id="1505725"/>
    <lineage>
        <taxon>Bacteria</taxon>
        <taxon>Bacillati</taxon>
        <taxon>Bacillota</taxon>
        <taxon>Bacilli</taxon>
        <taxon>Lactobacillales</taxon>
        <taxon>Lactobacillaceae</taxon>
        <taxon>Weissella</taxon>
    </lineage>
</organism>
<dbReference type="RefSeq" id="WP_092462094.1">
    <property type="nucleotide sequence ID" value="NZ_BJEE01000001.1"/>
</dbReference>
<dbReference type="Proteomes" id="UP000199268">
    <property type="component" value="Unassembled WGS sequence"/>
</dbReference>
<accession>A0A1C4A6M2</accession>
<evidence type="ECO:0000313" key="1">
    <source>
        <dbReference type="EMBL" id="SCB90309.1"/>
    </source>
</evidence>
<evidence type="ECO:0000313" key="2">
    <source>
        <dbReference type="Proteomes" id="UP000199268"/>
    </source>
</evidence>
<reference evidence="2" key="1">
    <citation type="submission" date="2016-08" db="EMBL/GenBank/DDBJ databases">
        <authorList>
            <person name="Varghese N."/>
            <person name="Submissions Spin"/>
        </authorList>
    </citation>
    <scope>NUCLEOTIDE SEQUENCE [LARGE SCALE GENOMIC DNA]</scope>
    <source>
        <strain evidence="2">R-53094</strain>
    </source>
</reference>
<sequence>MAYTVTVSEKGYCSEVLQSVTETGDICPQTTLMVVAAHDRYQRSVSRLYYIDGMVADVNVSTNYLLAQLEERTAFKRRQQVEAYYRLLPPDLVGQMRSWIMQNYAFIPVTSYKSGPTTWVNARYISDVQTRGMHTTIVMKDGSSLNISKHKDKFMKQLVATKIVSLWMTQYAFGYGDHFDKILLPFVNWPARVTYQLNRERLQYLLVVTSLEDLMIKATETNIKKINYVIRLMEH</sequence>
<dbReference type="STRING" id="1505725.GA0061074_10439"/>
<dbReference type="AlphaFoldDB" id="A0A1C4A6M2"/>
<proteinExistence type="predicted"/>
<keyword evidence="2" id="KW-1185">Reference proteome</keyword>
<dbReference type="Pfam" id="PF06338">
    <property type="entry name" value="ComK"/>
    <property type="match status" value="1"/>
</dbReference>
<name>A0A1C4A6M2_9LACO</name>
<dbReference type="OrthoDB" id="2147574at2"/>
<protein>
    <submittedName>
        <fullName evidence="1">ComK protein</fullName>
    </submittedName>
</protein>
<dbReference type="InterPro" id="IPR010461">
    <property type="entry name" value="ComK"/>
</dbReference>
<dbReference type="GO" id="GO:0030420">
    <property type="term" value="P:establishment of competence for transformation"/>
    <property type="evidence" value="ECO:0007669"/>
    <property type="project" value="InterPro"/>
</dbReference>
<dbReference type="EMBL" id="FMAO01000004">
    <property type="protein sequence ID" value="SCB90309.1"/>
    <property type="molecule type" value="Genomic_DNA"/>
</dbReference>